<dbReference type="GO" id="GO:0016020">
    <property type="term" value="C:membrane"/>
    <property type="evidence" value="ECO:0007669"/>
    <property type="project" value="UniProtKB-SubCell"/>
</dbReference>
<accession>A0A8J8W5U5</accession>
<dbReference type="FunFam" id="1.20.1250.20:FF:000134">
    <property type="entry name" value="MFS sugar transporter protein"/>
    <property type="match status" value="1"/>
</dbReference>
<comment type="similarity">
    <text evidence="2">Belongs to the major facilitator superfamily. Sugar transporter (TC 2.A.1.1) family.</text>
</comment>
<evidence type="ECO:0000256" key="2">
    <source>
        <dbReference type="ARBA" id="ARBA00010992"/>
    </source>
</evidence>
<dbReference type="PROSITE" id="PS50850">
    <property type="entry name" value="MFS"/>
    <property type="match status" value="1"/>
</dbReference>
<proteinExistence type="inferred from homology"/>
<gene>
    <name evidence="9" type="ORF">PECM_001154</name>
</gene>
<dbReference type="EMBL" id="WIWV01000012">
    <property type="protein sequence ID" value="KAF7718736.1"/>
    <property type="molecule type" value="Genomic_DNA"/>
</dbReference>
<feature type="transmembrane region" description="Helical" evidence="7">
    <location>
        <begin position="60"/>
        <end position="80"/>
    </location>
</feature>
<keyword evidence="4 7" id="KW-0812">Transmembrane</keyword>
<comment type="caution">
    <text evidence="9">The sequence shown here is derived from an EMBL/GenBank/DDBJ whole genome shotgun (WGS) entry which is preliminary data.</text>
</comment>
<evidence type="ECO:0000256" key="1">
    <source>
        <dbReference type="ARBA" id="ARBA00004141"/>
    </source>
</evidence>
<dbReference type="Gene3D" id="1.20.1250.20">
    <property type="entry name" value="MFS general substrate transporter like domains"/>
    <property type="match status" value="1"/>
</dbReference>
<dbReference type="InterPro" id="IPR036259">
    <property type="entry name" value="MFS_trans_sf"/>
</dbReference>
<feature type="transmembrane region" description="Helical" evidence="7">
    <location>
        <begin position="357"/>
        <end position="378"/>
    </location>
</feature>
<evidence type="ECO:0000256" key="7">
    <source>
        <dbReference type="SAM" id="Phobius"/>
    </source>
</evidence>
<dbReference type="AlphaFoldDB" id="A0A8J8W5U5"/>
<dbReference type="SUPFAM" id="SSF103473">
    <property type="entry name" value="MFS general substrate transporter"/>
    <property type="match status" value="1"/>
</dbReference>
<feature type="transmembrane region" description="Helical" evidence="7">
    <location>
        <begin position="275"/>
        <end position="297"/>
    </location>
</feature>
<feature type="transmembrane region" description="Helical" evidence="7">
    <location>
        <begin position="116"/>
        <end position="138"/>
    </location>
</feature>
<feature type="transmembrane region" description="Helical" evidence="7">
    <location>
        <begin position="20"/>
        <end position="40"/>
    </location>
</feature>
<dbReference type="PANTHER" id="PTHR48022">
    <property type="entry name" value="PLASTIDIC GLUCOSE TRANSPORTER 4"/>
    <property type="match status" value="1"/>
</dbReference>
<dbReference type="InterPro" id="IPR020846">
    <property type="entry name" value="MFS_dom"/>
</dbReference>
<feature type="domain" description="Major facilitator superfamily (MFS) profile" evidence="8">
    <location>
        <begin position="23"/>
        <end position="450"/>
    </location>
</feature>
<dbReference type="GO" id="GO:0005351">
    <property type="term" value="F:carbohydrate:proton symporter activity"/>
    <property type="evidence" value="ECO:0007669"/>
    <property type="project" value="TreeGrafter"/>
</dbReference>
<organism evidence="9 10">
    <name type="scientific">Penicillium ucsense</name>
    <dbReference type="NCBI Taxonomy" id="2839758"/>
    <lineage>
        <taxon>Eukaryota</taxon>
        <taxon>Fungi</taxon>
        <taxon>Dikarya</taxon>
        <taxon>Ascomycota</taxon>
        <taxon>Pezizomycotina</taxon>
        <taxon>Eurotiomycetes</taxon>
        <taxon>Eurotiomycetidae</taxon>
        <taxon>Eurotiales</taxon>
        <taxon>Aspergillaceae</taxon>
        <taxon>Penicillium</taxon>
    </lineage>
</organism>
<keyword evidence="6 7" id="KW-0472">Membrane</keyword>
<comment type="subcellular location">
    <subcellularLocation>
        <location evidence="1">Membrane</location>
        <topology evidence="1">Multi-pass membrane protein</topology>
    </subcellularLocation>
</comment>
<dbReference type="InterPro" id="IPR050360">
    <property type="entry name" value="MFS_Sugar_Transporters"/>
</dbReference>
<feature type="transmembrane region" description="Helical" evidence="7">
    <location>
        <begin position="425"/>
        <end position="446"/>
    </location>
</feature>
<sequence>MPESRVDVVHWWRHKHLRTLNLTLIIPLLCLFTQGFDGSMMNGLQSVKAWRSYFGEPKGATLGLFNAAYPIGGLLAIPLISSVCDSFGRRAGLAVGASVCCVGAALQSGAQNLPMFVVARGILGFGTVFLGSSGAPLITEIAHPAHRATATAMFNTTYALGAIFAAWATFGTFRIDGSAAWRIPSAIQGLPSVLQLLGLWMVPESPRWLLSQNRGEEALRILAKYHAEGDADDALVRFEYNEIEEALAYERSISKKNWIQSYLEFTRTPGNRKRLFILLWSACFAQMSGNAFISYYLSPVLTTVGLTSSLEQTLINATQQMLSWIPRYTSRLYRRNLDVEFSSLGSAVFAQDSSNKAAGGAVVAFLYLFSPAYNLGINGNLGLYIAETHPFHLRMKGQACFQFFSTCFTLLATYAFPVGLENMGWKFYTIFIPWVAIEFIVVYFVYPETKGYSLEEIALIFDGEPAEHSEDSVNRFHGKIVDTEHVEVAH</sequence>
<feature type="transmembrane region" description="Helical" evidence="7">
    <location>
        <begin position="399"/>
        <end position="419"/>
    </location>
</feature>
<evidence type="ECO:0000259" key="8">
    <source>
        <dbReference type="PROSITE" id="PS50850"/>
    </source>
</evidence>
<dbReference type="Proteomes" id="UP000631181">
    <property type="component" value="Unassembled WGS sequence"/>
</dbReference>
<evidence type="ECO:0000313" key="10">
    <source>
        <dbReference type="Proteomes" id="UP000631181"/>
    </source>
</evidence>
<dbReference type="Pfam" id="PF00083">
    <property type="entry name" value="Sugar_tr"/>
    <property type="match status" value="1"/>
</dbReference>
<dbReference type="InterPro" id="IPR005828">
    <property type="entry name" value="MFS_sugar_transport-like"/>
</dbReference>
<dbReference type="PANTHER" id="PTHR48022:SF64">
    <property type="entry name" value="MAJOR FACILITATOR SUPERFAMILY (MFS) PROFILE DOMAIN-CONTAINING PROTEIN"/>
    <property type="match status" value="1"/>
</dbReference>
<evidence type="ECO:0000256" key="4">
    <source>
        <dbReference type="ARBA" id="ARBA00022692"/>
    </source>
</evidence>
<name>A0A8J8W5U5_9EURO</name>
<evidence type="ECO:0000256" key="5">
    <source>
        <dbReference type="ARBA" id="ARBA00022989"/>
    </source>
</evidence>
<protein>
    <submittedName>
        <fullName evidence="9">MFS-type Sugar/inositol transporter</fullName>
    </submittedName>
</protein>
<dbReference type="OrthoDB" id="6133115at2759"/>
<feature type="transmembrane region" description="Helical" evidence="7">
    <location>
        <begin position="150"/>
        <end position="173"/>
    </location>
</feature>
<keyword evidence="5 7" id="KW-1133">Transmembrane helix</keyword>
<keyword evidence="10" id="KW-1185">Reference proteome</keyword>
<evidence type="ECO:0000313" key="9">
    <source>
        <dbReference type="EMBL" id="KAF7718736.1"/>
    </source>
</evidence>
<evidence type="ECO:0000256" key="3">
    <source>
        <dbReference type="ARBA" id="ARBA00022448"/>
    </source>
</evidence>
<keyword evidence="3" id="KW-0813">Transport</keyword>
<evidence type="ECO:0000256" key="6">
    <source>
        <dbReference type="ARBA" id="ARBA00023136"/>
    </source>
</evidence>
<reference evidence="9" key="1">
    <citation type="journal article" date="2020" name="Front. Microbiol.">
        <title>Gene regulatory networks of Penicillium echinulatum 2HH and Penicillium oxalicum 114-2 inferred by a computational biology approach.</title>
        <authorList>
            <person name="Lenz A.R."/>
            <person name="Galan-Vasquez E."/>
            <person name="Balbinot E."/>
            <person name="De Abreu F.P."/>
            <person name="De Oliveira N.S."/>
            <person name="Da Rosa L.O."/>
            <person name="De Avila E Silva S."/>
            <person name="Camassola M."/>
            <person name="Dillon A.J.P."/>
            <person name="Perez-Rueda E."/>
        </authorList>
    </citation>
    <scope>NUCLEOTIDE SEQUENCE</scope>
    <source>
        <strain evidence="9">S1M29</strain>
    </source>
</reference>